<evidence type="ECO:0008006" key="3">
    <source>
        <dbReference type="Google" id="ProtNLM"/>
    </source>
</evidence>
<accession>A0ABV9Z042</accession>
<gene>
    <name evidence="1" type="ORF">ACFPFW_05515</name>
</gene>
<comment type="caution">
    <text evidence="1">The sequence shown here is derived from an EMBL/GenBank/DDBJ whole genome shotgun (WGS) entry which is preliminary data.</text>
</comment>
<keyword evidence="2" id="KW-1185">Reference proteome</keyword>
<organism evidence="1 2">
    <name type="scientific">Flaviflagellibacter deserti</name>
    <dbReference type="NCBI Taxonomy" id="2267266"/>
    <lineage>
        <taxon>Bacteria</taxon>
        <taxon>Pseudomonadati</taxon>
        <taxon>Pseudomonadota</taxon>
        <taxon>Alphaproteobacteria</taxon>
        <taxon>Hyphomicrobiales</taxon>
        <taxon>Flaviflagellibacter</taxon>
    </lineage>
</organism>
<proteinExistence type="predicted"/>
<dbReference type="EMBL" id="JBHSJF010000005">
    <property type="protein sequence ID" value="MFC5067472.1"/>
    <property type="molecule type" value="Genomic_DNA"/>
</dbReference>
<name>A0ABV9Z042_9HYPH</name>
<evidence type="ECO:0000313" key="1">
    <source>
        <dbReference type="EMBL" id="MFC5067472.1"/>
    </source>
</evidence>
<dbReference type="RefSeq" id="WP_114956967.1">
    <property type="nucleotide sequence ID" value="NZ_JBHSJF010000005.1"/>
</dbReference>
<sequence>MSTAFADWEKDAQGRLKVWPLAAFSTALFANERGGVRLEIAAPVNAGDSVPALQLALDPAQLRSLSEALADAADQLDRINKAAGSA</sequence>
<protein>
    <recommendedName>
        <fullName evidence="3">COMM domain-containing protein</fullName>
    </recommendedName>
</protein>
<reference evidence="2" key="1">
    <citation type="journal article" date="2019" name="Int. J. Syst. Evol. Microbiol.">
        <title>The Global Catalogue of Microorganisms (GCM) 10K type strain sequencing project: providing services to taxonomists for standard genome sequencing and annotation.</title>
        <authorList>
            <consortium name="The Broad Institute Genomics Platform"/>
            <consortium name="The Broad Institute Genome Sequencing Center for Infectious Disease"/>
            <person name="Wu L."/>
            <person name="Ma J."/>
        </authorList>
    </citation>
    <scope>NUCLEOTIDE SEQUENCE [LARGE SCALE GENOMIC DNA]</scope>
    <source>
        <strain evidence="2">CGMCC 1.16444</strain>
    </source>
</reference>
<dbReference type="Proteomes" id="UP001595796">
    <property type="component" value="Unassembled WGS sequence"/>
</dbReference>
<evidence type="ECO:0000313" key="2">
    <source>
        <dbReference type="Proteomes" id="UP001595796"/>
    </source>
</evidence>